<proteinExistence type="predicted"/>
<reference evidence="2" key="1">
    <citation type="submission" date="2016-08" db="EMBL/GenBank/DDBJ databases">
        <authorList>
            <person name="Seilhamer J.J."/>
        </authorList>
    </citation>
    <scope>NUCLEOTIDE SEQUENCE</scope>
    <source>
        <strain evidence="2">86-1</strain>
    </source>
</reference>
<dbReference type="AlphaFoldDB" id="A0A212LA73"/>
<gene>
    <name evidence="2" type="ORF">KL86DES1_21956</name>
</gene>
<dbReference type="EMBL" id="FMJC01000002">
    <property type="protein sequence ID" value="SCM74463.1"/>
    <property type="molecule type" value="Genomic_DNA"/>
</dbReference>
<evidence type="ECO:0000313" key="2">
    <source>
        <dbReference type="EMBL" id="SCM74463.1"/>
    </source>
</evidence>
<feature type="compositionally biased region" description="Polar residues" evidence="1">
    <location>
        <begin position="18"/>
        <end position="27"/>
    </location>
</feature>
<evidence type="ECO:0000256" key="1">
    <source>
        <dbReference type="SAM" id="MobiDB-lite"/>
    </source>
</evidence>
<feature type="region of interest" description="Disordered" evidence="1">
    <location>
        <begin position="1"/>
        <end position="41"/>
    </location>
</feature>
<name>A0A212LA73_9BACT</name>
<protein>
    <submittedName>
        <fullName evidence="2">Uncharacterized protein</fullName>
    </submittedName>
</protein>
<accession>A0A212LA73</accession>
<organism evidence="2">
    <name type="scientific">uncultured Desulfovibrio sp</name>
    <dbReference type="NCBI Taxonomy" id="167968"/>
    <lineage>
        <taxon>Bacteria</taxon>
        <taxon>Pseudomonadati</taxon>
        <taxon>Thermodesulfobacteriota</taxon>
        <taxon>Desulfovibrionia</taxon>
        <taxon>Desulfovibrionales</taxon>
        <taxon>Desulfovibrionaceae</taxon>
        <taxon>Desulfovibrio</taxon>
        <taxon>environmental samples</taxon>
    </lineage>
</organism>
<sequence>MAVPDAGLPQGGWRGSRTAANAASPQGRTREGLTDKCAPGPTMARAPLELLPLEMLATAGKSLPVRVSWQGFSGKSLQSRQLISFVNCPNVKLPLINNYFI</sequence>